<comment type="caution">
    <text evidence="1">The sequence shown here is derived from an EMBL/GenBank/DDBJ whole genome shotgun (WGS) entry which is preliminary data.</text>
</comment>
<proteinExistence type="predicted"/>
<reference evidence="1 2" key="1">
    <citation type="submission" date="2024-09" db="EMBL/GenBank/DDBJ databases">
        <authorList>
            <person name="Sun Q."/>
            <person name="Mori K."/>
        </authorList>
    </citation>
    <scope>NUCLEOTIDE SEQUENCE [LARGE SCALE GENOMIC DNA]</scope>
    <source>
        <strain evidence="1 2">JCM 14321</strain>
    </source>
</reference>
<sequence>MTLTRLLPTLRRSIPDPIAPERWPAGTRVTTTDVIVGGFSMTRLAERDGTPLAHLAPTPTGRHDEQVRHRGVAVATVREVSAGAGLPLVAIDGESGPHRPDWAEARLIGRVSVAKVVTVSVRFAAGGCHALARLELPGDLVAGDLIAVPIEADRVTISDAVPQNPVQLVEPALRA</sequence>
<gene>
    <name evidence="1" type="ORF">ACFFQV_03030</name>
</gene>
<keyword evidence="2" id="KW-1185">Reference proteome</keyword>
<organism evidence="1 2">
    <name type="scientific">Agromyces lapidis</name>
    <dbReference type="NCBI Taxonomy" id="279574"/>
    <lineage>
        <taxon>Bacteria</taxon>
        <taxon>Bacillati</taxon>
        <taxon>Actinomycetota</taxon>
        <taxon>Actinomycetes</taxon>
        <taxon>Micrococcales</taxon>
        <taxon>Microbacteriaceae</taxon>
        <taxon>Agromyces</taxon>
    </lineage>
</organism>
<dbReference type="EMBL" id="JBHMBL010000001">
    <property type="protein sequence ID" value="MFB9641256.1"/>
    <property type="molecule type" value="Genomic_DNA"/>
</dbReference>
<evidence type="ECO:0000313" key="2">
    <source>
        <dbReference type="Proteomes" id="UP001589667"/>
    </source>
</evidence>
<protein>
    <submittedName>
        <fullName evidence="1">Uncharacterized protein</fullName>
    </submittedName>
</protein>
<dbReference type="Proteomes" id="UP001589667">
    <property type="component" value="Unassembled WGS sequence"/>
</dbReference>
<accession>A0ABV5SNE1</accession>
<dbReference type="RefSeq" id="WP_157422871.1">
    <property type="nucleotide sequence ID" value="NZ_BAAANI010000006.1"/>
</dbReference>
<evidence type="ECO:0000313" key="1">
    <source>
        <dbReference type="EMBL" id="MFB9641256.1"/>
    </source>
</evidence>
<name>A0ABV5SNE1_9MICO</name>